<evidence type="ECO:0000313" key="4">
    <source>
        <dbReference type="Proteomes" id="UP000034603"/>
    </source>
</evidence>
<dbReference type="EMBL" id="LBTR01000018">
    <property type="protein sequence ID" value="KKQ45171.1"/>
    <property type="molecule type" value="Genomic_DNA"/>
</dbReference>
<evidence type="ECO:0000256" key="1">
    <source>
        <dbReference type="ARBA" id="ARBA00022763"/>
    </source>
</evidence>
<protein>
    <submittedName>
        <fullName evidence="3">Methylated-DNA/protein-cysteinemethyltransferase</fullName>
    </submittedName>
</protein>
<name>A0A0G0KXE8_9BACT</name>
<evidence type="ECO:0000313" key="3">
    <source>
        <dbReference type="EMBL" id="KKQ45171.1"/>
    </source>
</evidence>
<organism evidence="3 4">
    <name type="scientific">Candidatus Woesebacteria bacterium GW2011_GWA1_37_8</name>
    <dbReference type="NCBI Taxonomy" id="1618546"/>
    <lineage>
        <taxon>Bacteria</taxon>
        <taxon>Candidatus Woeseibacteriota</taxon>
    </lineage>
</organism>
<dbReference type="AlphaFoldDB" id="A0A0G0KXE8"/>
<dbReference type="NCBIfam" id="TIGR00589">
    <property type="entry name" value="ogt"/>
    <property type="match status" value="1"/>
</dbReference>
<dbReference type="PANTHER" id="PTHR42942:SF1">
    <property type="entry name" value="ALKYLTRANSFERASE-LIKE PROTEIN 1"/>
    <property type="match status" value="1"/>
</dbReference>
<dbReference type="SUPFAM" id="SSF46767">
    <property type="entry name" value="Methylated DNA-protein cysteine methyltransferase, C-terminal domain"/>
    <property type="match status" value="1"/>
</dbReference>
<dbReference type="InterPro" id="IPR036217">
    <property type="entry name" value="MethylDNA_cys_MeTrfase_DNAb"/>
</dbReference>
<dbReference type="CDD" id="cd06445">
    <property type="entry name" value="ATase"/>
    <property type="match status" value="1"/>
</dbReference>
<gene>
    <name evidence="3" type="ORF">US62_C0018G0021</name>
</gene>
<dbReference type="Pfam" id="PF01035">
    <property type="entry name" value="DNA_binding_1"/>
    <property type="match status" value="1"/>
</dbReference>
<dbReference type="InterPro" id="IPR052520">
    <property type="entry name" value="ATL_DNA_repair"/>
</dbReference>
<dbReference type="InterPro" id="IPR036388">
    <property type="entry name" value="WH-like_DNA-bd_sf"/>
</dbReference>
<dbReference type="Gene3D" id="1.10.10.10">
    <property type="entry name" value="Winged helix-like DNA-binding domain superfamily/Winged helix DNA-binding domain"/>
    <property type="match status" value="1"/>
</dbReference>
<reference evidence="3 4" key="1">
    <citation type="journal article" date="2015" name="Nature">
        <title>rRNA introns, odd ribosomes, and small enigmatic genomes across a large radiation of phyla.</title>
        <authorList>
            <person name="Brown C.T."/>
            <person name="Hug L.A."/>
            <person name="Thomas B.C."/>
            <person name="Sharon I."/>
            <person name="Castelle C.J."/>
            <person name="Singh A."/>
            <person name="Wilkins M.J."/>
            <person name="Williams K.H."/>
            <person name="Banfield J.F."/>
        </authorList>
    </citation>
    <scope>NUCLEOTIDE SEQUENCE [LARGE SCALE GENOMIC DNA]</scope>
</reference>
<keyword evidence="3" id="KW-0808">Transferase</keyword>
<dbReference type="Proteomes" id="UP000034603">
    <property type="component" value="Unassembled WGS sequence"/>
</dbReference>
<accession>A0A0G0KXE8</accession>
<feature type="domain" description="Methylated-DNA-[protein]-cysteine S-methyltransferase DNA binding" evidence="2">
    <location>
        <begin position="10"/>
        <end position="88"/>
    </location>
</feature>
<dbReference type="GO" id="GO:0008168">
    <property type="term" value="F:methyltransferase activity"/>
    <property type="evidence" value="ECO:0007669"/>
    <property type="project" value="UniProtKB-KW"/>
</dbReference>
<dbReference type="PANTHER" id="PTHR42942">
    <property type="entry name" value="6-O-METHYLGUANINE DNA METHYLTRANSFERASE"/>
    <property type="match status" value="1"/>
</dbReference>
<comment type="caution">
    <text evidence="3">The sequence shown here is derived from an EMBL/GenBank/DDBJ whole genome shotgun (WGS) entry which is preliminary data.</text>
</comment>
<keyword evidence="3" id="KW-0489">Methyltransferase</keyword>
<dbReference type="InterPro" id="IPR014048">
    <property type="entry name" value="MethylDNA_cys_MeTrfase_DNA-bd"/>
</dbReference>
<proteinExistence type="predicted"/>
<keyword evidence="1" id="KW-0227">DNA damage</keyword>
<evidence type="ECO:0000259" key="2">
    <source>
        <dbReference type="Pfam" id="PF01035"/>
    </source>
</evidence>
<sequence>MKNNKTKNLFEQVYEVVRMIPKGKVTTYGAIVRRLGTKDARKVGFALHANPDPDTPCHRVVNKDGKLADSYAFGGWEKQKEKLLAEGVIFASEKIVDLKKCFWE</sequence>
<dbReference type="GO" id="GO:0006281">
    <property type="term" value="P:DNA repair"/>
    <property type="evidence" value="ECO:0007669"/>
    <property type="project" value="InterPro"/>
</dbReference>
<dbReference type="GO" id="GO:0032259">
    <property type="term" value="P:methylation"/>
    <property type="evidence" value="ECO:0007669"/>
    <property type="project" value="UniProtKB-KW"/>
</dbReference>